<organism evidence="3 4">
    <name type="scientific">Thyridium curvatum</name>
    <dbReference type="NCBI Taxonomy" id="1093900"/>
    <lineage>
        <taxon>Eukaryota</taxon>
        <taxon>Fungi</taxon>
        <taxon>Dikarya</taxon>
        <taxon>Ascomycota</taxon>
        <taxon>Pezizomycotina</taxon>
        <taxon>Sordariomycetes</taxon>
        <taxon>Sordariomycetidae</taxon>
        <taxon>Thyridiales</taxon>
        <taxon>Thyridiaceae</taxon>
        <taxon>Thyridium</taxon>
    </lineage>
</organism>
<dbReference type="STRING" id="1093900.A0A507AZW7"/>
<dbReference type="PANTHER" id="PTHR40130:SF1">
    <property type="entry name" value="SPINDLE POLE BODY-ASSOCIATED PROTEIN CUT12 DOMAIN-CONTAINING PROTEIN"/>
    <property type="match status" value="1"/>
</dbReference>
<feature type="region of interest" description="Disordered" evidence="2">
    <location>
        <begin position="517"/>
        <end position="540"/>
    </location>
</feature>
<feature type="compositionally biased region" description="Basic and acidic residues" evidence="2">
    <location>
        <begin position="194"/>
        <end position="203"/>
    </location>
</feature>
<dbReference type="EMBL" id="SKBQ01000044">
    <property type="protein sequence ID" value="TPX11994.1"/>
    <property type="molecule type" value="Genomic_DNA"/>
</dbReference>
<proteinExistence type="predicted"/>
<evidence type="ECO:0000313" key="3">
    <source>
        <dbReference type="EMBL" id="TPX11994.1"/>
    </source>
</evidence>
<dbReference type="PANTHER" id="PTHR40130">
    <property type="entry name" value="EXPRESSED PROTEIN"/>
    <property type="match status" value="1"/>
</dbReference>
<feature type="region of interest" description="Disordered" evidence="2">
    <location>
        <begin position="454"/>
        <end position="478"/>
    </location>
</feature>
<protein>
    <submittedName>
        <fullName evidence="3">Uncharacterized protein</fullName>
    </submittedName>
</protein>
<accession>A0A507AZW7</accession>
<feature type="region of interest" description="Disordered" evidence="2">
    <location>
        <begin position="1"/>
        <end position="47"/>
    </location>
</feature>
<reference evidence="3 4" key="1">
    <citation type="submission" date="2019-06" db="EMBL/GenBank/DDBJ databases">
        <title>Draft genome sequence of the filamentous fungus Phialemoniopsis curvata isolated from diesel fuel.</title>
        <authorList>
            <person name="Varaljay V.A."/>
            <person name="Lyon W.J."/>
            <person name="Crouch A.L."/>
            <person name="Drake C.E."/>
            <person name="Hollomon J.M."/>
            <person name="Nadeau L.J."/>
            <person name="Nunn H.S."/>
            <person name="Stevenson B.S."/>
            <person name="Bojanowski C.L."/>
            <person name="Crookes-Goodson W.J."/>
        </authorList>
    </citation>
    <scope>NUCLEOTIDE SEQUENCE [LARGE SCALE GENOMIC DNA]</scope>
    <source>
        <strain evidence="3 4">D216</strain>
    </source>
</reference>
<gene>
    <name evidence="3" type="ORF">E0L32_007297</name>
</gene>
<feature type="region of interest" description="Disordered" evidence="2">
    <location>
        <begin position="174"/>
        <end position="251"/>
    </location>
</feature>
<evidence type="ECO:0000256" key="1">
    <source>
        <dbReference type="SAM" id="Coils"/>
    </source>
</evidence>
<dbReference type="Proteomes" id="UP000319257">
    <property type="component" value="Unassembled WGS sequence"/>
</dbReference>
<name>A0A507AZW7_9PEZI</name>
<feature type="region of interest" description="Disordered" evidence="2">
    <location>
        <begin position="93"/>
        <end position="158"/>
    </location>
</feature>
<comment type="caution">
    <text evidence="3">The sequence shown here is derived from an EMBL/GenBank/DDBJ whole genome shotgun (WGS) entry which is preliminary data.</text>
</comment>
<dbReference type="InParanoid" id="A0A507AZW7"/>
<feature type="compositionally biased region" description="Basic and acidic residues" evidence="2">
    <location>
        <begin position="517"/>
        <end position="526"/>
    </location>
</feature>
<feature type="compositionally biased region" description="Basic and acidic residues" evidence="2">
    <location>
        <begin position="24"/>
        <end position="37"/>
    </location>
</feature>
<feature type="compositionally biased region" description="Basic and acidic residues" evidence="2">
    <location>
        <begin position="112"/>
        <end position="125"/>
    </location>
</feature>
<keyword evidence="1" id="KW-0175">Coiled coil</keyword>
<sequence>METSPLIKVNPASASPNTQARPELATDRELQAHDHARAASTATQTSDTTVAINEHALAAGEFSNAANSTTSIEALRTLRLLEQHHQRLSELLKYPSQHPVQPGTDNEPGQSSEKETSGQDARDEGSTAPSENTTAAPVRAPGQLSPVQQRRYQARDLSSSIASNLASARGIRSKYRGPQPLAPSISNEQAPGNLERHMRREGSRSQMQSMLHQKGKPSWIPPSHTSPTLTEPKAAELVSPKEEPAAGESSEEGFSRFYNTFGSIFNRLSAPLAFAGLPLITEESATEVAAAPETSPKKRTRPKSATITLNQEPDLSQIYSKAALRALSRDGHGPNDSFYVVPKTGHTASYANILSFDQKEKRRMAASIHADDGDALEGIDEDDFVDARETQGSLSPGVKKRLGRTQLENVVEELYTENASLKDMLDKLSKRLHAFEANAQNSHLALQESMRLIRPNSPTSAGGGPKAQGADETLRRRNAELEEQLAKQAKQMEVLEKEYGRMERTLVKYRDKWDKLKAGAKARREAQGSADNAESSKPAT</sequence>
<dbReference type="Gene3D" id="1.20.58.80">
    <property type="entry name" value="Phosphotransferase system, lactose/cellobiose-type IIA subunit"/>
    <property type="match status" value="1"/>
</dbReference>
<dbReference type="RefSeq" id="XP_030993705.1">
    <property type="nucleotide sequence ID" value="XM_031142026.1"/>
</dbReference>
<evidence type="ECO:0000313" key="4">
    <source>
        <dbReference type="Proteomes" id="UP000319257"/>
    </source>
</evidence>
<dbReference type="OrthoDB" id="3197614at2759"/>
<dbReference type="AlphaFoldDB" id="A0A507AZW7"/>
<feature type="compositionally biased region" description="Low complexity" evidence="2">
    <location>
        <begin position="38"/>
        <end position="47"/>
    </location>
</feature>
<keyword evidence="4" id="KW-1185">Reference proteome</keyword>
<feature type="compositionally biased region" description="Polar residues" evidence="2">
    <location>
        <begin position="529"/>
        <end position="540"/>
    </location>
</feature>
<dbReference type="GeneID" id="41974744"/>
<evidence type="ECO:0000256" key="2">
    <source>
        <dbReference type="SAM" id="MobiDB-lite"/>
    </source>
</evidence>
<feature type="coiled-coil region" evidence="1">
    <location>
        <begin position="404"/>
        <end position="438"/>
    </location>
</feature>